<evidence type="ECO:0000313" key="2">
    <source>
        <dbReference type="Proteomes" id="UP000324222"/>
    </source>
</evidence>
<proteinExistence type="predicted"/>
<dbReference type="AlphaFoldDB" id="A0A5B7CQ85"/>
<reference evidence="1 2" key="1">
    <citation type="submission" date="2019-05" db="EMBL/GenBank/DDBJ databases">
        <title>Another draft genome of Portunus trituberculatus and its Hox gene families provides insights of decapod evolution.</title>
        <authorList>
            <person name="Jeong J.-H."/>
            <person name="Song I."/>
            <person name="Kim S."/>
            <person name="Choi T."/>
            <person name="Kim D."/>
            <person name="Ryu S."/>
            <person name="Kim W."/>
        </authorList>
    </citation>
    <scope>NUCLEOTIDE SEQUENCE [LARGE SCALE GENOMIC DNA]</scope>
    <source>
        <tissue evidence="1">Muscle</tissue>
    </source>
</reference>
<gene>
    <name evidence="1" type="ORF">E2C01_004655</name>
</gene>
<evidence type="ECO:0000313" key="1">
    <source>
        <dbReference type="EMBL" id="MPC11977.1"/>
    </source>
</evidence>
<dbReference type="EMBL" id="VSRR010000190">
    <property type="protein sequence ID" value="MPC11977.1"/>
    <property type="molecule type" value="Genomic_DNA"/>
</dbReference>
<accession>A0A5B7CQ85</accession>
<organism evidence="1 2">
    <name type="scientific">Portunus trituberculatus</name>
    <name type="common">Swimming crab</name>
    <name type="synonym">Neptunus trituberculatus</name>
    <dbReference type="NCBI Taxonomy" id="210409"/>
    <lineage>
        <taxon>Eukaryota</taxon>
        <taxon>Metazoa</taxon>
        <taxon>Ecdysozoa</taxon>
        <taxon>Arthropoda</taxon>
        <taxon>Crustacea</taxon>
        <taxon>Multicrustacea</taxon>
        <taxon>Malacostraca</taxon>
        <taxon>Eumalacostraca</taxon>
        <taxon>Eucarida</taxon>
        <taxon>Decapoda</taxon>
        <taxon>Pleocyemata</taxon>
        <taxon>Brachyura</taxon>
        <taxon>Eubrachyura</taxon>
        <taxon>Portunoidea</taxon>
        <taxon>Portunidae</taxon>
        <taxon>Portuninae</taxon>
        <taxon>Portunus</taxon>
    </lineage>
</organism>
<dbReference type="Proteomes" id="UP000324222">
    <property type="component" value="Unassembled WGS sequence"/>
</dbReference>
<keyword evidence="2" id="KW-1185">Reference proteome</keyword>
<protein>
    <submittedName>
        <fullName evidence="1">Uncharacterized protein</fullName>
    </submittedName>
</protein>
<comment type="caution">
    <text evidence="1">The sequence shown here is derived from an EMBL/GenBank/DDBJ whole genome shotgun (WGS) entry which is preliminary data.</text>
</comment>
<sequence length="87" mass="9823">MKSDNYTDMFRENLVSLHQDLETGSKLLKCSTTLTSHRHLAGEATYPHISSSHALNNSISSGDKIPQHYSLIHLSLWKDTSQRQQQG</sequence>
<name>A0A5B7CQ85_PORTR</name>